<comment type="caution">
    <text evidence="3">The sequence shown here is derived from an EMBL/GenBank/DDBJ whole genome shotgun (WGS) entry which is preliminary data.</text>
</comment>
<feature type="transmembrane region" description="Helical" evidence="2">
    <location>
        <begin position="181"/>
        <end position="200"/>
    </location>
</feature>
<name>A0A7J0G0B2_9ERIC</name>
<keyword evidence="2" id="KW-0472">Membrane</keyword>
<organism evidence="3 4">
    <name type="scientific">Actinidia rufa</name>
    <dbReference type="NCBI Taxonomy" id="165716"/>
    <lineage>
        <taxon>Eukaryota</taxon>
        <taxon>Viridiplantae</taxon>
        <taxon>Streptophyta</taxon>
        <taxon>Embryophyta</taxon>
        <taxon>Tracheophyta</taxon>
        <taxon>Spermatophyta</taxon>
        <taxon>Magnoliopsida</taxon>
        <taxon>eudicotyledons</taxon>
        <taxon>Gunneridae</taxon>
        <taxon>Pentapetalae</taxon>
        <taxon>asterids</taxon>
        <taxon>Ericales</taxon>
        <taxon>Actinidiaceae</taxon>
        <taxon>Actinidia</taxon>
    </lineage>
</organism>
<comment type="similarity">
    <text evidence="1">Belongs to the multi antimicrobial extrusion (MATE) (TC 2.A.66.1) family.</text>
</comment>
<dbReference type="InterPro" id="IPR002528">
    <property type="entry name" value="MATE_fam"/>
</dbReference>
<dbReference type="AlphaFoldDB" id="A0A7J0G0B2"/>
<dbReference type="EMBL" id="BJWL01000016">
    <property type="protein sequence ID" value="GFZ03870.1"/>
    <property type="molecule type" value="Genomic_DNA"/>
</dbReference>
<dbReference type="PANTHER" id="PTHR11206">
    <property type="entry name" value="MULTIDRUG RESISTANCE PROTEIN"/>
    <property type="match status" value="1"/>
</dbReference>
<keyword evidence="2" id="KW-0812">Transmembrane</keyword>
<dbReference type="Proteomes" id="UP000585474">
    <property type="component" value="Unassembled WGS sequence"/>
</dbReference>
<feature type="transmembrane region" description="Helical" evidence="2">
    <location>
        <begin position="84"/>
        <end position="107"/>
    </location>
</feature>
<evidence type="ECO:0000256" key="1">
    <source>
        <dbReference type="ARBA" id="ARBA00010199"/>
    </source>
</evidence>
<dbReference type="OrthoDB" id="2126698at2759"/>
<feature type="transmembrane region" description="Helical" evidence="2">
    <location>
        <begin position="342"/>
        <end position="369"/>
    </location>
</feature>
<dbReference type="Pfam" id="PF01554">
    <property type="entry name" value="MatE"/>
    <property type="match status" value="2"/>
</dbReference>
<sequence>MDQEDSIHVPESSLISRFGMGIEFSGEQNKKWYSDISNTIAELKRQVQLGGPLVVVVVLQYSLQMISVMFVGHLGQLSLSTASMALSFAEVTGFSFLLGMGSALETFCGQAYEARQYHMLGVHMQRAMLVLMLTFGLSHEGAALSVAISYWVNVVILAIYIQFSNELGAGQPHAAKLTAKIVIFLAVTEGLLVSLISIAARSTWSYLYTHEEEVVRYLASIMPLLAVSNFMDGIQAVLSGPLDGNHDWERSSSITVFSHHHAHGSIRKGRPGTECMLPASQQIQQSENCPVLLLIQMTGSKTIAATTCLFSVLISVYVVISFTDRSIGWSILNTSVFPITGAFILVVFVVVAARATVVAWITVLVLLAFTGKRRRVLAAQGRKITAEVAMYLVKVVLKERSVAAVACATILSLMAISYFTYV</sequence>
<dbReference type="GO" id="GO:0016020">
    <property type="term" value="C:membrane"/>
    <property type="evidence" value="ECO:0007669"/>
    <property type="project" value="InterPro"/>
</dbReference>
<dbReference type="GO" id="GO:0042910">
    <property type="term" value="F:xenobiotic transmembrane transporter activity"/>
    <property type="evidence" value="ECO:0007669"/>
    <property type="project" value="InterPro"/>
</dbReference>
<evidence type="ECO:0000313" key="3">
    <source>
        <dbReference type="EMBL" id="GFZ03870.1"/>
    </source>
</evidence>
<gene>
    <name evidence="3" type="ORF">Acr_16g0004940</name>
</gene>
<reference evidence="3 4" key="1">
    <citation type="submission" date="2019-07" db="EMBL/GenBank/DDBJ databases">
        <title>De Novo Assembly of kiwifruit Actinidia rufa.</title>
        <authorList>
            <person name="Sugita-Konishi S."/>
            <person name="Sato K."/>
            <person name="Mori E."/>
            <person name="Abe Y."/>
            <person name="Kisaki G."/>
            <person name="Hamano K."/>
            <person name="Suezawa K."/>
            <person name="Otani M."/>
            <person name="Fukuda T."/>
            <person name="Manabe T."/>
            <person name="Gomi K."/>
            <person name="Tabuchi M."/>
            <person name="Akimitsu K."/>
            <person name="Kataoka I."/>
        </authorList>
    </citation>
    <scope>NUCLEOTIDE SEQUENCE [LARGE SCALE GENOMIC DNA]</scope>
    <source>
        <strain evidence="4">cv. Fuchu</strain>
    </source>
</reference>
<feature type="transmembrane region" description="Helical" evidence="2">
    <location>
        <begin position="303"/>
        <end position="322"/>
    </location>
</feature>
<feature type="transmembrane region" description="Helical" evidence="2">
    <location>
        <begin position="402"/>
        <end position="421"/>
    </location>
</feature>
<proteinExistence type="inferred from homology"/>
<feature type="transmembrane region" description="Helical" evidence="2">
    <location>
        <begin position="128"/>
        <end position="161"/>
    </location>
</feature>
<feature type="transmembrane region" description="Helical" evidence="2">
    <location>
        <begin position="53"/>
        <end position="72"/>
    </location>
</feature>
<accession>A0A7J0G0B2</accession>
<keyword evidence="2" id="KW-1133">Transmembrane helix</keyword>
<evidence type="ECO:0000313" key="4">
    <source>
        <dbReference type="Proteomes" id="UP000585474"/>
    </source>
</evidence>
<evidence type="ECO:0000256" key="2">
    <source>
        <dbReference type="SAM" id="Phobius"/>
    </source>
</evidence>
<keyword evidence="4" id="KW-1185">Reference proteome</keyword>
<protein>
    <submittedName>
        <fullName evidence="3">MATE efflux family protein</fullName>
    </submittedName>
</protein>
<dbReference type="GO" id="GO:0015297">
    <property type="term" value="F:antiporter activity"/>
    <property type="evidence" value="ECO:0007669"/>
    <property type="project" value="InterPro"/>
</dbReference>